<evidence type="ECO:0000256" key="1">
    <source>
        <dbReference type="SAM" id="MobiDB-lite"/>
    </source>
</evidence>
<accession>A0AAW1HT69</accession>
<feature type="region of interest" description="Disordered" evidence="1">
    <location>
        <begin position="62"/>
        <end position="100"/>
    </location>
</feature>
<feature type="region of interest" description="Disordered" evidence="1">
    <location>
        <begin position="1"/>
        <end position="36"/>
    </location>
</feature>
<protein>
    <submittedName>
        <fullName evidence="2">Uncharacterized protein</fullName>
    </submittedName>
</protein>
<organism evidence="2 3">
    <name type="scientific">Popillia japonica</name>
    <name type="common">Japanese beetle</name>
    <dbReference type="NCBI Taxonomy" id="7064"/>
    <lineage>
        <taxon>Eukaryota</taxon>
        <taxon>Metazoa</taxon>
        <taxon>Ecdysozoa</taxon>
        <taxon>Arthropoda</taxon>
        <taxon>Hexapoda</taxon>
        <taxon>Insecta</taxon>
        <taxon>Pterygota</taxon>
        <taxon>Neoptera</taxon>
        <taxon>Endopterygota</taxon>
        <taxon>Coleoptera</taxon>
        <taxon>Polyphaga</taxon>
        <taxon>Scarabaeiformia</taxon>
        <taxon>Scarabaeidae</taxon>
        <taxon>Rutelinae</taxon>
        <taxon>Popillia</taxon>
    </lineage>
</organism>
<gene>
    <name evidence="2" type="ORF">QE152_g39776</name>
</gene>
<name>A0AAW1HT69_POPJA</name>
<evidence type="ECO:0000313" key="3">
    <source>
        <dbReference type="Proteomes" id="UP001458880"/>
    </source>
</evidence>
<comment type="caution">
    <text evidence="2">The sequence shown here is derived from an EMBL/GenBank/DDBJ whole genome shotgun (WGS) entry which is preliminary data.</text>
</comment>
<feature type="compositionally biased region" description="Basic and acidic residues" evidence="1">
    <location>
        <begin position="8"/>
        <end position="21"/>
    </location>
</feature>
<reference evidence="2 3" key="1">
    <citation type="journal article" date="2024" name="BMC Genomics">
        <title>De novo assembly and annotation of Popillia japonica's genome with initial clues to its potential as an invasive pest.</title>
        <authorList>
            <person name="Cucini C."/>
            <person name="Boschi S."/>
            <person name="Funari R."/>
            <person name="Cardaioli E."/>
            <person name="Iannotti N."/>
            <person name="Marturano G."/>
            <person name="Paoli F."/>
            <person name="Bruttini M."/>
            <person name="Carapelli A."/>
            <person name="Frati F."/>
            <person name="Nardi F."/>
        </authorList>
    </citation>
    <scope>NUCLEOTIDE SEQUENCE [LARGE SCALE GENOMIC DNA]</scope>
    <source>
        <strain evidence="2">DMR45628</strain>
    </source>
</reference>
<proteinExistence type="predicted"/>
<keyword evidence="3" id="KW-1185">Reference proteome</keyword>
<sequence>MLAVARAGSHECRPRTREKDNSTLCPSPIPAKGGFSEESLGVVLPSKGRNALVGGMPLTKRLDELQSRQPPPLSVPLTKRLDELQSRQPPPLSVPALCRR</sequence>
<dbReference type="AlphaFoldDB" id="A0AAW1HT69"/>
<dbReference type="EMBL" id="JASPKY010000987">
    <property type="protein sequence ID" value="KAK9679720.1"/>
    <property type="molecule type" value="Genomic_DNA"/>
</dbReference>
<dbReference type="Proteomes" id="UP001458880">
    <property type="component" value="Unassembled WGS sequence"/>
</dbReference>
<evidence type="ECO:0000313" key="2">
    <source>
        <dbReference type="EMBL" id="KAK9679720.1"/>
    </source>
</evidence>